<protein>
    <submittedName>
        <fullName evidence="12">Graves disease carrier protein-like</fullName>
    </submittedName>
</protein>
<evidence type="ECO:0000256" key="9">
    <source>
        <dbReference type="PROSITE-ProRule" id="PRU00282"/>
    </source>
</evidence>
<dbReference type="PRINTS" id="PR00926">
    <property type="entry name" value="MITOCARRIER"/>
</dbReference>
<feature type="repeat" description="Solcar" evidence="9">
    <location>
        <begin position="224"/>
        <end position="314"/>
    </location>
</feature>
<dbReference type="PROSITE" id="PS50920">
    <property type="entry name" value="SOLCAR"/>
    <property type="match status" value="3"/>
</dbReference>
<dbReference type="SUPFAM" id="SSF103506">
    <property type="entry name" value="Mitochondrial carrier"/>
    <property type="match status" value="1"/>
</dbReference>
<dbReference type="RefSeq" id="XP_006820558.1">
    <property type="nucleotide sequence ID" value="XM_006820495.1"/>
</dbReference>
<keyword evidence="8 9" id="KW-0472">Membrane</keyword>
<dbReference type="InterPro" id="IPR023395">
    <property type="entry name" value="MCP_dom_sf"/>
</dbReference>
<keyword evidence="5" id="KW-0677">Repeat</keyword>
<dbReference type="PANTHER" id="PTHR24089">
    <property type="entry name" value="SOLUTE CARRIER FAMILY 25"/>
    <property type="match status" value="1"/>
</dbReference>
<dbReference type="Pfam" id="PF00153">
    <property type="entry name" value="Mito_carr"/>
    <property type="match status" value="3"/>
</dbReference>
<keyword evidence="6" id="KW-0999">Mitochondrion inner membrane</keyword>
<dbReference type="InterPro" id="IPR002067">
    <property type="entry name" value="MCP"/>
</dbReference>
<name>A0ABM0MKL7_SACKO</name>
<dbReference type="Proteomes" id="UP000694865">
    <property type="component" value="Unplaced"/>
</dbReference>
<evidence type="ECO:0000256" key="1">
    <source>
        <dbReference type="ARBA" id="ARBA00004448"/>
    </source>
</evidence>
<dbReference type="Gene3D" id="1.50.40.10">
    <property type="entry name" value="Mitochondrial carrier domain"/>
    <property type="match status" value="1"/>
</dbReference>
<feature type="repeat" description="Solcar" evidence="9">
    <location>
        <begin position="114"/>
        <end position="202"/>
    </location>
</feature>
<keyword evidence="4 9" id="KW-0812">Transmembrane</keyword>
<evidence type="ECO:0000256" key="3">
    <source>
        <dbReference type="ARBA" id="ARBA00022448"/>
    </source>
</evidence>
<evidence type="ECO:0000256" key="10">
    <source>
        <dbReference type="RuleBase" id="RU000488"/>
    </source>
</evidence>
<evidence type="ECO:0000256" key="5">
    <source>
        <dbReference type="ARBA" id="ARBA00022737"/>
    </source>
</evidence>
<keyword evidence="3 10" id="KW-0813">Transport</keyword>
<proteinExistence type="inferred from homology"/>
<evidence type="ECO:0000256" key="8">
    <source>
        <dbReference type="ARBA" id="ARBA00023136"/>
    </source>
</evidence>
<accession>A0ABM0MKL7</accession>
<gene>
    <name evidence="12" type="primary">LOC102807882</name>
</gene>
<evidence type="ECO:0000256" key="7">
    <source>
        <dbReference type="ARBA" id="ARBA00023128"/>
    </source>
</evidence>
<evidence type="ECO:0000313" key="12">
    <source>
        <dbReference type="RefSeq" id="XP_006820558.1"/>
    </source>
</evidence>
<dbReference type="InterPro" id="IPR002167">
    <property type="entry name" value="GDC-like"/>
</dbReference>
<evidence type="ECO:0000256" key="6">
    <source>
        <dbReference type="ARBA" id="ARBA00022792"/>
    </source>
</evidence>
<sequence>MAESAESGGTTLSASSKTPEFIAKSFIAGGVAACCAKTSIAPLDRIKILLQAHSVHYKHLGVFSALRAVNHKEGFMALYKGNGAMMIRIFPYGAIQFMSYEQYKRLTKQWLGSHNQIAKLMSGSLAGITAVTFTYPLDMVRARLAFQITGEHIYNGIFHTFQSIFHQEGGIKAFYRGFTPTIIGMVPYAGLSFYTYETLKAFFLTNFTEWTCKPSIKHKEELVLRLPVTFLIGGMAGAMAQTVSYPLDVARRRMQLAMILPDSHMFRNWFQTLLTVYKSDGIVHGLYRGLSINYLRAIPQIAVSFTVYEFMKQMLDLQTGVDTVL</sequence>
<keyword evidence="11" id="KW-1185">Reference proteome</keyword>
<keyword evidence="7" id="KW-0496">Mitochondrion</keyword>
<comment type="similarity">
    <text evidence="2 10">Belongs to the mitochondrial carrier (TC 2.A.29) family.</text>
</comment>
<dbReference type="PRINTS" id="PR00928">
    <property type="entry name" value="GRAVESDC"/>
</dbReference>
<feature type="repeat" description="Solcar" evidence="9">
    <location>
        <begin position="20"/>
        <end position="106"/>
    </location>
</feature>
<dbReference type="InterPro" id="IPR018108">
    <property type="entry name" value="MCP_transmembrane"/>
</dbReference>
<comment type="subcellular location">
    <subcellularLocation>
        <location evidence="1">Mitochondrion inner membrane</location>
        <topology evidence="1">Multi-pass membrane protein</topology>
    </subcellularLocation>
</comment>
<evidence type="ECO:0000313" key="11">
    <source>
        <dbReference type="Proteomes" id="UP000694865"/>
    </source>
</evidence>
<reference evidence="12" key="1">
    <citation type="submission" date="2025-08" db="UniProtKB">
        <authorList>
            <consortium name="RefSeq"/>
        </authorList>
    </citation>
    <scope>IDENTIFICATION</scope>
    <source>
        <tissue evidence="12">Testes</tissue>
    </source>
</reference>
<evidence type="ECO:0000256" key="2">
    <source>
        <dbReference type="ARBA" id="ARBA00006375"/>
    </source>
</evidence>
<evidence type="ECO:0000256" key="4">
    <source>
        <dbReference type="ARBA" id="ARBA00022692"/>
    </source>
</evidence>
<organism evidence="11 12">
    <name type="scientific">Saccoglossus kowalevskii</name>
    <name type="common">Acorn worm</name>
    <dbReference type="NCBI Taxonomy" id="10224"/>
    <lineage>
        <taxon>Eukaryota</taxon>
        <taxon>Metazoa</taxon>
        <taxon>Hemichordata</taxon>
        <taxon>Enteropneusta</taxon>
        <taxon>Harrimaniidae</taxon>
        <taxon>Saccoglossus</taxon>
    </lineage>
</organism>
<dbReference type="GeneID" id="102807882"/>